<proteinExistence type="predicted"/>
<keyword evidence="1" id="KW-0812">Transmembrane</keyword>
<protein>
    <submittedName>
        <fullName evidence="2">Uncharacterized protein</fullName>
    </submittedName>
</protein>
<evidence type="ECO:0000256" key="1">
    <source>
        <dbReference type="SAM" id="Phobius"/>
    </source>
</evidence>
<gene>
    <name evidence="2" type="ORF">CLA01_41740</name>
</gene>
<feature type="transmembrane region" description="Helical" evidence="1">
    <location>
        <begin position="6"/>
        <end position="25"/>
    </location>
</feature>
<dbReference type="RefSeq" id="WP_111960161.1">
    <property type="nucleotide sequence ID" value="NZ_BJYI01000026.1"/>
</dbReference>
<organism evidence="2 3">
    <name type="scientific">Chryseobacterium lathyri</name>
    <dbReference type="NCBI Taxonomy" id="395933"/>
    <lineage>
        <taxon>Bacteria</taxon>
        <taxon>Pseudomonadati</taxon>
        <taxon>Bacteroidota</taxon>
        <taxon>Flavobacteriia</taxon>
        <taxon>Flavobacteriales</taxon>
        <taxon>Weeksellaceae</taxon>
        <taxon>Chryseobacterium group</taxon>
        <taxon>Chryseobacterium</taxon>
    </lineage>
</organism>
<keyword evidence="1" id="KW-1133">Transmembrane helix</keyword>
<keyword evidence="1" id="KW-0472">Membrane</keyword>
<evidence type="ECO:0000313" key="3">
    <source>
        <dbReference type="Proteomes" id="UP000321150"/>
    </source>
</evidence>
<evidence type="ECO:0000313" key="2">
    <source>
        <dbReference type="EMBL" id="GEN74102.1"/>
    </source>
</evidence>
<dbReference type="Proteomes" id="UP000321150">
    <property type="component" value="Unassembled WGS sequence"/>
</dbReference>
<accession>A0A511YFX1</accession>
<reference evidence="2 3" key="1">
    <citation type="submission" date="2019-07" db="EMBL/GenBank/DDBJ databases">
        <title>Whole genome shotgun sequence of Chryseobacterium lathyri NBRC 105250.</title>
        <authorList>
            <person name="Hosoyama A."/>
            <person name="Uohara A."/>
            <person name="Ohji S."/>
            <person name="Ichikawa N."/>
        </authorList>
    </citation>
    <scope>NUCLEOTIDE SEQUENCE [LARGE SCALE GENOMIC DNA]</scope>
    <source>
        <strain evidence="2 3">NBRC 105250</strain>
    </source>
</reference>
<name>A0A511YFX1_9FLAO</name>
<dbReference type="EMBL" id="BJYI01000026">
    <property type="protein sequence ID" value="GEN74102.1"/>
    <property type="molecule type" value="Genomic_DNA"/>
</dbReference>
<dbReference type="AlphaFoldDB" id="A0A511YFX1"/>
<comment type="caution">
    <text evidence="2">The sequence shown here is derived from an EMBL/GenBank/DDBJ whole genome shotgun (WGS) entry which is preliminary data.</text>
</comment>
<sequence length="102" mass="12206">MTTLEITLTATSALFFLLYLCTYINSSEKSLSGIKYLELIDKQEQFINQLRRDYDSLALKFFNLLSRNKEQEMKEAMEEFIQCCSEEREIQHYKELFQKVLK</sequence>